<reference evidence="2 3" key="1">
    <citation type="submission" date="2017-04" db="EMBL/GenBank/DDBJ databases">
        <title>Kefir bacterial isolates.</title>
        <authorList>
            <person name="Kim Y."/>
            <person name="Blasche S."/>
            <person name="Patil K.R."/>
        </authorList>
    </citation>
    <scope>NUCLEOTIDE SEQUENCE [LARGE SCALE GENOMIC DNA]</scope>
    <source>
        <strain evidence="2 3">KR-2</strain>
    </source>
</reference>
<keyword evidence="3" id="KW-1185">Reference proteome</keyword>
<dbReference type="AlphaFoldDB" id="A0A270B4J7"/>
<dbReference type="EMBL" id="NDFP01000033">
    <property type="protein sequence ID" value="PAL19957.1"/>
    <property type="molecule type" value="Genomic_DNA"/>
</dbReference>
<comment type="caution">
    <text evidence="2">The sequence shown here is derived from an EMBL/GenBank/DDBJ whole genome shotgun (WGS) entry which is preliminary data.</text>
</comment>
<accession>A0A270B4J7</accession>
<name>A0A270B4J7_9PROT</name>
<evidence type="ECO:0000313" key="2">
    <source>
        <dbReference type="EMBL" id="PAL19957.1"/>
    </source>
</evidence>
<keyword evidence="1" id="KW-1133">Transmembrane helix</keyword>
<proteinExistence type="predicted"/>
<evidence type="ECO:0000256" key="1">
    <source>
        <dbReference type="SAM" id="Phobius"/>
    </source>
</evidence>
<dbReference type="Proteomes" id="UP000216033">
    <property type="component" value="Unassembled WGS sequence"/>
</dbReference>
<feature type="transmembrane region" description="Helical" evidence="1">
    <location>
        <begin position="23"/>
        <end position="40"/>
    </location>
</feature>
<protein>
    <submittedName>
        <fullName evidence="2">Uncharacterized protein</fullName>
    </submittedName>
</protein>
<sequence>MSGWRTVLKHLNTWPTGWWTKRIVLLVVVFIPTFIVEACIRPASPVIRYVLALGCTLQIGGTLWQFSKQEEGK</sequence>
<keyword evidence="1" id="KW-0812">Transmembrane</keyword>
<keyword evidence="1" id="KW-0472">Membrane</keyword>
<feature type="transmembrane region" description="Helical" evidence="1">
    <location>
        <begin position="47"/>
        <end position="66"/>
    </location>
</feature>
<organism evidence="2 3">
    <name type="scientific">Acetobacter syzygii</name>
    <dbReference type="NCBI Taxonomy" id="146476"/>
    <lineage>
        <taxon>Bacteria</taxon>
        <taxon>Pseudomonadati</taxon>
        <taxon>Pseudomonadota</taxon>
        <taxon>Alphaproteobacteria</taxon>
        <taxon>Acetobacterales</taxon>
        <taxon>Acetobacteraceae</taxon>
        <taxon>Acetobacter</taxon>
    </lineage>
</organism>
<gene>
    <name evidence="2" type="ORF">B9K05_13645</name>
</gene>
<evidence type="ECO:0000313" key="3">
    <source>
        <dbReference type="Proteomes" id="UP000216033"/>
    </source>
</evidence>